<dbReference type="eggNOG" id="COG3669">
    <property type="taxonomic scope" value="Bacteria"/>
</dbReference>
<dbReference type="OrthoDB" id="107551at2"/>
<evidence type="ECO:0000256" key="6">
    <source>
        <dbReference type="ARBA" id="ARBA00023295"/>
    </source>
</evidence>
<dbReference type="PIRSF" id="PIRSF001092">
    <property type="entry name" value="Alpha-L-fucosidase"/>
    <property type="match status" value="1"/>
</dbReference>
<dbReference type="EC" id="3.2.1.51" evidence="3"/>
<dbReference type="PANTHER" id="PTHR10030:SF37">
    <property type="entry name" value="ALPHA-L-FUCOSIDASE-RELATED"/>
    <property type="match status" value="1"/>
</dbReference>
<dbReference type="InterPro" id="IPR000933">
    <property type="entry name" value="Glyco_hydro_29"/>
</dbReference>
<dbReference type="GO" id="GO:0005764">
    <property type="term" value="C:lysosome"/>
    <property type="evidence" value="ECO:0007669"/>
    <property type="project" value="TreeGrafter"/>
</dbReference>
<reference evidence="10 11" key="2">
    <citation type="journal article" date="2011" name="Stand. Genomic Sci.">
        <title>Complete genome sequence of Leadbetterella byssophila type strain (4M15).</title>
        <authorList>
            <person name="Abt B."/>
            <person name="Teshima H."/>
            <person name="Lucas S."/>
            <person name="Lapidus A."/>
            <person name="Del Rio T.G."/>
            <person name="Nolan M."/>
            <person name="Tice H."/>
            <person name="Cheng J.F."/>
            <person name="Pitluck S."/>
            <person name="Liolios K."/>
            <person name="Pagani I."/>
            <person name="Ivanova N."/>
            <person name="Mavromatis K."/>
            <person name="Pati A."/>
            <person name="Tapia R."/>
            <person name="Han C."/>
            <person name="Goodwin L."/>
            <person name="Chen A."/>
            <person name="Palaniappan K."/>
            <person name="Land M."/>
            <person name="Hauser L."/>
            <person name="Chang Y.J."/>
            <person name="Jeffries C.D."/>
            <person name="Rohde M."/>
            <person name="Goker M."/>
            <person name="Tindall B.J."/>
            <person name="Detter J.C."/>
            <person name="Woyke T."/>
            <person name="Bristow J."/>
            <person name="Eisen J.A."/>
            <person name="Markowitz V."/>
            <person name="Hugenholtz P."/>
            <person name="Klenk H.P."/>
            <person name="Kyrpides N.C."/>
        </authorList>
    </citation>
    <scope>NUCLEOTIDE SEQUENCE [LARGE SCALE GENOMIC DNA]</scope>
    <source>
        <strain evidence="11">DSM 17132 / JCM 16389 / KACC 11308 / NBRC 106382 / 4M15</strain>
    </source>
</reference>
<dbReference type="SUPFAM" id="SSF51445">
    <property type="entry name" value="(Trans)glycosidases"/>
    <property type="match status" value="1"/>
</dbReference>
<name>E4RZ28_LEAB4</name>
<feature type="signal peptide" evidence="8">
    <location>
        <begin position="1"/>
        <end position="16"/>
    </location>
</feature>
<dbReference type="Pfam" id="PF01120">
    <property type="entry name" value="Alpha_L_fucos"/>
    <property type="match status" value="1"/>
</dbReference>
<feature type="domain" description="Glycoside hydrolase family 29 N-terminal" evidence="9">
    <location>
        <begin position="17"/>
        <end position="375"/>
    </location>
</feature>
<dbReference type="PANTHER" id="PTHR10030">
    <property type="entry name" value="ALPHA-L-FUCOSIDASE"/>
    <property type="match status" value="1"/>
</dbReference>
<dbReference type="CAZy" id="GH29">
    <property type="family name" value="Glycoside Hydrolase Family 29"/>
</dbReference>
<evidence type="ECO:0000256" key="8">
    <source>
        <dbReference type="SAM" id="SignalP"/>
    </source>
</evidence>
<sequence>MRICIYLLFFAFTLKAQNTLHPVSTSYTYPTDPLVAEKLEKWRDQKFGMIIHWGIYAVPGIIESWSICNEDWIERDSTIRYDDYKRWYWSQSEKFNPIKFNPEQWASAAKEAGMKYLVFTTKHHDGFSMFDTKWTDFKITSGPFRNHPRANVTQHVFEAFRKEGMMIGAYFSKPDWHSQYFWWDKYATPDRNVNYDIRKHPWRWNKFKEFTHGQINELTSEYGPVDILWLDGGWVRPRNTVTEEVLSWGAPIPDFDQEIDMPKVAQIARANQPGILVVDRTVHGEFENYRTPEQGIPSTKSEDPWESCITLGGAWSYVPGDQFKSAEWAIKTLVEIVSKGGNLLLGVGPTPEGEFLPVQLERLKEIGKWLERNGEGIYETRTVDQFKYEHFYFTRAKDQRRFAIRLNNEPLTEEVSWKGNAPKKGSKMFILDGNIPVKWQQEGELTRVFIPKKSLDKLAKDAAITFKFEQ</sequence>
<dbReference type="GO" id="GO:0006004">
    <property type="term" value="P:fucose metabolic process"/>
    <property type="evidence" value="ECO:0007669"/>
    <property type="project" value="InterPro"/>
</dbReference>
<keyword evidence="11" id="KW-1185">Reference proteome</keyword>
<feature type="chain" id="PRO_5003187048" description="alpha-L-fucosidase" evidence="8">
    <location>
        <begin position="17"/>
        <end position="470"/>
    </location>
</feature>
<keyword evidence="4 8" id="KW-0732">Signal</keyword>
<dbReference type="KEGG" id="lby:Lbys_2585"/>
<dbReference type="EMBL" id="CP002305">
    <property type="protein sequence ID" value="ADQ18247.1"/>
    <property type="molecule type" value="Genomic_DNA"/>
</dbReference>
<dbReference type="GO" id="GO:0016139">
    <property type="term" value="P:glycoside catabolic process"/>
    <property type="evidence" value="ECO:0007669"/>
    <property type="project" value="TreeGrafter"/>
</dbReference>
<evidence type="ECO:0000256" key="5">
    <source>
        <dbReference type="ARBA" id="ARBA00022801"/>
    </source>
</evidence>
<keyword evidence="6" id="KW-0326">Glycosidase</keyword>
<accession>E4RZ28</accession>
<dbReference type="RefSeq" id="WP_013409285.1">
    <property type="nucleotide sequence ID" value="NC_014655.1"/>
</dbReference>
<dbReference type="InterPro" id="IPR016286">
    <property type="entry name" value="FUC_metazoa-typ"/>
</dbReference>
<dbReference type="Proteomes" id="UP000007435">
    <property type="component" value="Chromosome"/>
</dbReference>
<evidence type="ECO:0000313" key="10">
    <source>
        <dbReference type="EMBL" id="ADQ18247.1"/>
    </source>
</evidence>
<evidence type="ECO:0000256" key="7">
    <source>
        <dbReference type="PIRSR" id="PIRSR001092-1"/>
    </source>
</evidence>
<dbReference type="AlphaFoldDB" id="E4RZ28"/>
<dbReference type="STRING" id="649349.Lbys_2585"/>
<organism evidence="10 11">
    <name type="scientific">Leadbetterella byssophila (strain DSM 17132 / JCM 16389 / KACC 11308 / NBRC 106382 / 4M15)</name>
    <dbReference type="NCBI Taxonomy" id="649349"/>
    <lineage>
        <taxon>Bacteria</taxon>
        <taxon>Pseudomonadati</taxon>
        <taxon>Bacteroidota</taxon>
        <taxon>Cytophagia</taxon>
        <taxon>Cytophagales</taxon>
        <taxon>Leadbetterellaceae</taxon>
        <taxon>Leadbetterella</taxon>
    </lineage>
</organism>
<evidence type="ECO:0000259" key="9">
    <source>
        <dbReference type="Pfam" id="PF01120"/>
    </source>
</evidence>
<feature type="site" description="May be important for catalysis" evidence="7">
    <location>
        <position position="308"/>
    </location>
</feature>
<dbReference type="Gene3D" id="3.20.20.80">
    <property type="entry name" value="Glycosidases"/>
    <property type="match status" value="1"/>
</dbReference>
<evidence type="ECO:0000256" key="1">
    <source>
        <dbReference type="ARBA" id="ARBA00004071"/>
    </source>
</evidence>
<evidence type="ECO:0000256" key="2">
    <source>
        <dbReference type="ARBA" id="ARBA00007951"/>
    </source>
</evidence>
<evidence type="ECO:0000256" key="3">
    <source>
        <dbReference type="ARBA" id="ARBA00012662"/>
    </source>
</evidence>
<dbReference type="SMART" id="SM00812">
    <property type="entry name" value="Alpha_L_fucos"/>
    <property type="match status" value="1"/>
</dbReference>
<evidence type="ECO:0000256" key="4">
    <source>
        <dbReference type="ARBA" id="ARBA00022729"/>
    </source>
</evidence>
<evidence type="ECO:0000313" key="11">
    <source>
        <dbReference type="Proteomes" id="UP000007435"/>
    </source>
</evidence>
<dbReference type="InterPro" id="IPR017853">
    <property type="entry name" value="GH"/>
</dbReference>
<comment type="similarity">
    <text evidence="2">Belongs to the glycosyl hydrolase 29 family.</text>
</comment>
<keyword evidence="5 10" id="KW-0378">Hydrolase</keyword>
<dbReference type="GO" id="GO:0004560">
    <property type="term" value="F:alpha-L-fucosidase activity"/>
    <property type="evidence" value="ECO:0007669"/>
    <property type="project" value="InterPro"/>
</dbReference>
<dbReference type="InterPro" id="IPR057739">
    <property type="entry name" value="Glyco_hydro_29_N"/>
</dbReference>
<gene>
    <name evidence="10" type="ordered locus">Lbys_2585</name>
</gene>
<comment type="function">
    <text evidence="1">Alpha-L-fucosidase is responsible for hydrolyzing the alpha-1,6-linked fucose joined to the reducing-end N-acetylglucosamine of the carbohydrate moieties of glycoproteins.</text>
</comment>
<reference key="1">
    <citation type="submission" date="2010-11" db="EMBL/GenBank/DDBJ databases">
        <title>The complete genome of Leadbetterella byssophila DSM 17132.</title>
        <authorList>
            <consortium name="US DOE Joint Genome Institute (JGI-PGF)"/>
            <person name="Lucas S."/>
            <person name="Copeland A."/>
            <person name="Lapidus A."/>
            <person name="Glavina del Rio T."/>
            <person name="Dalin E."/>
            <person name="Tice H."/>
            <person name="Bruce D."/>
            <person name="Goodwin L."/>
            <person name="Pitluck S."/>
            <person name="Kyrpides N."/>
            <person name="Mavromatis K."/>
            <person name="Ivanova N."/>
            <person name="Teshima H."/>
            <person name="Brettin T."/>
            <person name="Detter J.C."/>
            <person name="Han C."/>
            <person name="Tapia R."/>
            <person name="Land M."/>
            <person name="Hauser L."/>
            <person name="Markowitz V."/>
            <person name="Cheng J.-F."/>
            <person name="Hugenholtz P."/>
            <person name="Woyke T."/>
            <person name="Wu D."/>
            <person name="Tindall B."/>
            <person name="Pomrenke H.G."/>
            <person name="Brambilla E."/>
            <person name="Klenk H.-P."/>
            <person name="Eisen J.A."/>
        </authorList>
    </citation>
    <scope>NUCLEOTIDE SEQUENCE [LARGE SCALE GENOMIC DNA]</scope>
    <source>
        <strain>DSM 17132</strain>
    </source>
</reference>
<dbReference type="HOGENOM" id="CLU_002934_0_3_10"/>
<proteinExistence type="inferred from homology"/>
<protein>
    <recommendedName>
        <fullName evidence="3">alpha-L-fucosidase</fullName>
        <ecNumber evidence="3">3.2.1.51</ecNumber>
    </recommendedName>
</protein>